<dbReference type="AlphaFoldDB" id="A0A1N7LM43"/>
<gene>
    <name evidence="6" type="ORF">SAMN05421789_105218</name>
</gene>
<evidence type="ECO:0000256" key="3">
    <source>
        <dbReference type="ARBA" id="ARBA00022723"/>
    </source>
</evidence>
<dbReference type="Proteomes" id="UP000185839">
    <property type="component" value="Unassembled WGS sequence"/>
</dbReference>
<evidence type="ECO:0000256" key="5">
    <source>
        <dbReference type="PIRSR" id="PIRSR601486-1"/>
    </source>
</evidence>
<keyword evidence="3 5" id="KW-0479">Metal-binding</keyword>
<dbReference type="SUPFAM" id="SSF46458">
    <property type="entry name" value="Globin-like"/>
    <property type="match status" value="1"/>
</dbReference>
<accession>A0A1N7LM43</accession>
<protein>
    <submittedName>
        <fullName evidence="6">Hemoglobin</fullName>
    </submittedName>
</protein>
<dbReference type="RefSeq" id="WP_076386840.1">
    <property type="nucleotide sequence ID" value="NZ_FTOI01000005.1"/>
</dbReference>
<evidence type="ECO:0000256" key="4">
    <source>
        <dbReference type="ARBA" id="ARBA00023004"/>
    </source>
</evidence>
<feature type="binding site" description="distal binding residue" evidence="5">
    <location>
        <position position="68"/>
    </location>
    <ligand>
        <name>heme</name>
        <dbReference type="ChEBI" id="CHEBI:30413"/>
    </ligand>
    <ligandPart>
        <name>Fe</name>
        <dbReference type="ChEBI" id="CHEBI:18248"/>
    </ligandPart>
</feature>
<evidence type="ECO:0000313" key="7">
    <source>
        <dbReference type="Proteomes" id="UP000185839"/>
    </source>
</evidence>
<dbReference type="InterPro" id="IPR012292">
    <property type="entry name" value="Globin/Proto"/>
</dbReference>
<dbReference type="STRING" id="713588.SAMN05421789_105218"/>
<dbReference type="InterPro" id="IPR001486">
    <property type="entry name" value="Hemoglobin_trunc"/>
</dbReference>
<name>A0A1N7LM43_9FLAO</name>
<keyword evidence="2 5" id="KW-0349">Heme</keyword>
<proteinExistence type="predicted"/>
<organism evidence="6 7">
    <name type="scientific">Kaistella chaponensis</name>
    <dbReference type="NCBI Taxonomy" id="713588"/>
    <lineage>
        <taxon>Bacteria</taxon>
        <taxon>Pseudomonadati</taxon>
        <taxon>Bacteroidota</taxon>
        <taxon>Flavobacteriia</taxon>
        <taxon>Flavobacteriales</taxon>
        <taxon>Weeksellaceae</taxon>
        <taxon>Chryseobacterium group</taxon>
        <taxon>Kaistella</taxon>
    </lineage>
</organism>
<dbReference type="GO" id="GO:0020037">
    <property type="term" value="F:heme binding"/>
    <property type="evidence" value="ECO:0007669"/>
    <property type="project" value="InterPro"/>
</dbReference>
<dbReference type="GO" id="GO:0046872">
    <property type="term" value="F:metal ion binding"/>
    <property type="evidence" value="ECO:0007669"/>
    <property type="project" value="UniProtKB-KW"/>
</dbReference>
<dbReference type="Pfam" id="PF01152">
    <property type="entry name" value="Bac_globin"/>
    <property type="match status" value="1"/>
</dbReference>
<reference evidence="7" key="1">
    <citation type="submission" date="2017-01" db="EMBL/GenBank/DDBJ databases">
        <authorList>
            <person name="Varghese N."/>
            <person name="Submissions S."/>
        </authorList>
    </citation>
    <scope>NUCLEOTIDE SEQUENCE [LARGE SCALE GENOMIC DNA]</scope>
    <source>
        <strain evidence="7">DSM 23145</strain>
    </source>
</reference>
<dbReference type="Gene3D" id="1.10.490.10">
    <property type="entry name" value="Globins"/>
    <property type="match status" value="1"/>
</dbReference>
<evidence type="ECO:0000256" key="2">
    <source>
        <dbReference type="ARBA" id="ARBA00022617"/>
    </source>
</evidence>
<dbReference type="GO" id="GO:0019825">
    <property type="term" value="F:oxygen binding"/>
    <property type="evidence" value="ECO:0007669"/>
    <property type="project" value="InterPro"/>
</dbReference>
<keyword evidence="1" id="KW-0813">Transport</keyword>
<evidence type="ECO:0000256" key="1">
    <source>
        <dbReference type="ARBA" id="ARBA00022448"/>
    </source>
</evidence>
<dbReference type="InterPro" id="IPR009050">
    <property type="entry name" value="Globin-like_sf"/>
</dbReference>
<keyword evidence="7" id="KW-1185">Reference proteome</keyword>
<dbReference type="OrthoDB" id="25954at2"/>
<sequence length="127" mass="15109">MKKLESREDIELLVNKFYDKVETDETIGFFFNDVAKVDWSHHLPKMYSFWETLLFGKISYKGNPMAVHFPINAEFAMEKSHFEHWLKLWKQTIEENFTGEMAETAIYKATNIANLMGYKMEMARKIK</sequence>
<dbReference type="CDD" id="cd08916">
    <property type="entry name" value="TrHb3_P"/>
    <property type="match status" value="1"/>
</dbReference>
<evidence type="ECO:0000313" key="6">
    <source>
        <dbReference type="EMBL" id="SIS74801.1"/>
    </source>
</evidence>
<keyword evidence="4 5" id="KW-0408">Iron</keyword>
<dbReference type="EMBL" id="FTOI01000005">
    <property type="protein sequence ID" value="SIS74801.1"/>
    <property type="molecule type" value="Genomic_DNA"/>
</dbReference>